<organism evidence="5 6">
    <name type="scientific">Saimiri boliviensis boliviensis</name>
    <name type="common">Bolivian squirrel monkey</name>
    <dbReference type="NCBI Taxonomy" id="39432"/>
    <lineage>
        <taxon>Eukaryota</taxon>
        <taxon>Metazoa</taxon>
        <taxon>Chordata</taxon>
        <taxon>Craniata</taxon>
        <taxon>Vertebrata</taxon>
        <taxon>Euteleostomi</taxon>
        <taxon>Mammalia</taxon>
        <taxon>Eutheria</taxon>
        <taxon>Euarchontoglires</taxon>
        <taxon>Primates</taxon>
        <taxon>Haplorrhini</taxon>
        <taxon>Platyrrhini</taxon>
        <taxon>Cebidae</taxon>
        <taxon>Saimiriinae</taxon>
        <taxon>Saimiri</taxon>
    </lineage>
</organism>
<keyword evidence="1" id="KW-1015">Disulfide bond</keyword>
<dbReference type="AlphaFoldDB" id="A0A2K6SA48"/>
<proteinExistence type="predicted"/>
<keyword evidence="3" id="KW-0472">Membrane</keyword>
<dbReference type="PANTHER" id="PTHR10424">
    <property type="entry name" value="VIRAL ENVELOPE PROTEIN"/>
    <property type="match status" value="1"/>
</dbReference>
<dbReference type="SUPFAM" id="SSF58069">
    <property type="entry name" value="Virus ectodomain"/>
    <property type="match status" value="1"/>
</dbReference>
<evidence type="ECO:0000256" key="2">
    <source>
        <dbReference type="SAM" id="MobiDB-lite"/>
    </source>
</evidence>
<keyword evidence="3" id="KW-0812">Transmembrane</keyword>
<feature type="region of interest" description="Disordered" evidence="2">
    <location>
        <begin position="551"/>
        <end position="580"/>
    </location>
</feature>
<dbReference type="Pfam" id="PF00429">
    <property type="entry name" value="TLV_coat"/>
    <property type="match status" value="1"/>
</dbReference>
<reference evidence="5" key="2">
    <citation type="submission" date="2025-09" db="UniProtKB">
        <authorList>
            <consortium name="Ensembl"/>
        </authorList>
    </citation>
    <scope>IDENTIFICATION</scope>
</reference>
<dbReference type="Proteomes" id="UP000233220">
    <property type="component" value="Unplaced"/>
</dbReference>
<evidence type="ECO:0000256" key="3">
    <source>
        <dbReference type="SAM" id="Phobius"/>
    </source>
</evidence>
<evidence type="ECO:0000313" key="5">
    <source>
        <dbReference type="Ensembl" id="ENSSBOP00000004260.1"/>
    </source>
</evidence>
<evidence type="ECO:0000256" key="1">
    <source>
        <dbReference type="ARBA" id="ARBA00023157"/>
    </source>
</evidence>
<evidence type="ECO:0000313" key="6">
    <source>
        <dbReference type="Proteomes" id="UP000233220"/>
    </source>
</evidence>
<dbReference type="CDD" id="cd09851">
    <property type="entry name" value="HTLV-1-like_HR1-HR2"/>
    <property type="match status" value="1"/>
</dbReference>
<feature type="signal peptide" evidence="4">
    <location>
        <begin position="1"/>
        <end position="26"/>
    </location>
</feature>
<reference evidence="5" key="1">
    <citation type="submission" date="2025-08" db="UniProtKB">
        <authorList>
            <consortium name="Ensembl"/>
        </authorList>
    </citation>
    <scope>IDENTIFICATION</scope>
</reference>
<accession>A0A2K6SA48</accession>
<dbReference type="Ensembl" id="ENSSBOT00000020551.1">
    <property type="protein sequence ID" value="ENSSBOP00000004260.1"/>
    <property type="gene ID" value="ENSSBOG00000018606.1"/>
</dbReference>
<sequence length="580" mass="64267">MAPSLPAGSVLLLALCLSNLPKLSSSQNVWRFFLTENYTKTQHICDPPPYSHNYLQATTDCPTAGCSRPIQLNFSRFYNSRVPFPVLCYHYKQPETCKTSSWHSCLGCVWMNSCALEKTREKGRNSPSLLTKTDALNPQGVPTGNNQFTLTIPDPWNPRWTSSQKTALYDFPGQSYPSSHLYIWRAYVLISVSASIQKQEQALTTHLQPHNTPFSWIALLREGLALANQSGLTNLTSCLLCATLGQTPLVAVLVPFPRNASESSNLFTPIPNVQLYALPESQLPACYSLGHNYSYCNHTRRVSTSLTAPRGIFFWCNGTLTKTLPSNQPPILLCLPVTLVPRLTVYSPAEFLLLQVPQDPSHHTRRAAFLPVAVGLSLAGSALAAGLGGGALLHSHQALARLSSQLQAAIEDSTASLASLQRQITSVAQVALQNRRALDLLTAERGRTCIFLQEECCYYVNESGQVEMRIENLQKIKTSLQNYKFSTEGSAWWSSSMYTLLSPLLGPLLVICLVLLIAPCFFHFLQWRFQELTRVTINQMMLQPVFHNNTIPTPAPQNNHVTSPPTSTENYALQPTSQTP</sequence>
<dbReference type="GeneTree" id="ENSGT00690000102286"/>
<protein>
    <recommendedName>
        <fullName evidence="7">Transmembrane protein</fullName>
    </recommendedName>
</protein>
<keyword evidence="6" id="KW-1185">Reference proteome</keyword>
<name>A0A2K6SA48_SAIBB</name>
<dbReference type="OMA" id="FHNIHIN"/>
<dbReference type="PANTHER" id="PTHR10424:SF73">
    <property type="entry name" value="ENDOGENOUS RETROVIRUS GROUP FC1 ENV POLYPROTEIN-RELATED"/>
    <property type="match status" value="1"/>
</dbReference>
<evidence type="ECO:0000256" key="4">
    <source>
        <dbReference type="SAM" id="SignalP"/>
    </source>
</evidence>
<feature type="chain" id="PRO_5014361739" description="Transmembrane protein" evidence="4">
    <location>
        <begin position="27"/>
        <end position="580"/>
    </location>
</feature>
<keyword evidence="4" id="KW-0732">Signal</keyword>
<keyword evidence="3" id="KW-1133">Transmembrane helix</keyword>
<dbReference type="InterPro" id="IPR018154">
    <property type="entry name" value="TLV/ENV_coat_polyprotein"/>
</dbReference>
<dbReference type="Gene3D" id="1.10.287.210">
    <property type="match status" value="1"/>
</dbReference>
<evidence type="ECO:0008006" key="7">
    <source>
        <dbReference type="Google" id="ProtNLM"/>
    </source>
</evidence>
<feature type="transmembrane region" description="Helical" evidence="3">
    <location>
        <begin position="504"/>
        <end position="525"/>
    </location>
</feature>